<dbReference type="PROSITE" id="PS51318">
    <property type="entry name" value="TAT"/>
    <property type="match status" value="1"/>
</dbReference>
<dbReference type="InterPro" id="IPR023346">
    <property type="entry name" value="Lysozyme-like_dom_sf"/>
</dbReference>
<evidence type="ECO:0000313" key="6">
    <source>
        <dbReference type="Proteomes" id="UP000634647"/>
    </source>
</evidence>
<evidence type="ECO:0000256" key="1">
    <source>
        <dbReference type="ARBA" id="ARBA00007734"/>
    </source>
</evidence>
<dbReference type="GO" id="GO:0042597">
    <property type="term" value="C:periplasmic space"/>
    <property type="evidence" value="ECO:0007669"/>
    <property type="project" value="InterPro"/>
</dbReference>
<dbReference type="RefSeq" id="WP_244520920.1">
    <property type="nucleotide sequence ID" value="NZ_BNAB01000001.1"/>
</dbReference>
<dbReference type="PANTHER" id="PTHR37423:SF2">
    <property type="entry name" value="MEMBRANE-BOUND LYTIC MUREIN TRANSGLYCOSYLASE C"/>
    <property type="match status" value="1"/>
</dbReference>
<comment type="similarity">
    <text evidence="1">Belongs to the transglycosylase Slt family.</text>
</comment>
<dbReference type="EMBL" id="BNAB01000001">
    <property type="protein sequence ID" value="GHD99134.1"/>
    <property type="molecule type" value="Genomic_DNA"/>
</dbReference>
<dbReference type="Gene3D" id="1.10.530.10">
    <property type="match status" value="1"/>
</dbReference>
<organism evidence="5 6">
    <name type="scientific">Allgaiera indica</name>
    <dbReference type="NCBI Taxonomy" id="765699"/>
    <lineage>
        <taxon>Bacteria</taxon>
        <taxon>Pseudomonadati</taxon>
        <taxon>Pseudomonadota</taxon>
        <taxon>Alphaproteobacteria</taxon>
        <taxon>Rhodobacterales</taxon>
        <taxon>Paracoccaceae</taxon>
        <taxon>Allgaiera</taxon>
    </lineage>
</organism>
<dbReference type="SUPFAM" id="SSF48435">
    <property type="entry name" value="Bacterial muramidases"/>
    <property type="match status" value="1"/>
</dbReference>
<dbReference type="InterPro" id="IPR008258">
    <property type="entry name" value="Transglycosylase_SLT_dom_1"/>
</dbReference>
<comment type="similarity">
    <text evidence="2">Belongs to the virb1 family.</text>
</comment>
<dbReference type="Pfam" id="PF01464">
    <property type="entry name" value="SLT"/>
    <property type="match status" value="1"/>
</dbReference>
<dbReference type="GO" id="GO:0004553">
    <property type="term" value="F:hydrolase activity, hydrolyzing O-glycosyl compounds"/>
    <property type="evidence" value="ECO:0007669"/>
    <property type="project" value="InterPro"/>
</dbReference>
<dbReference type="Proteomes" id="UP000634647">
    <property type="component" value="Unassembled WGS sequence"/>
</dbReference>
<dbReference type="PANTHER" id="PTHR37423">
    <property type="entry name" value="SOLUBLE LYTIC MUREIN TRANSGLYCOSYLASE-RELATED"/>
    <property type="match status" value="1"/>
</dbReference>
<comment type="caution">
    <text evidence="5">The sequence shown here is derived from an EMBL/GenBank/DDBJ whole genome shotgun (WGS) entry which is preliminary data.</text>
</comment>
<evidence type="ECO:0000256" key="3">
    <source>
        <dbReference type="ARBA" id="ARBA00022729"/>
    </source>
</evidence>
<evidence type="ECO:0000313" key="5">
    <source>
        <dbReference type="EMBL" id="GHD99134.1"/>
    </source>
</evidence>
<proteinExistence type="inferred from homology"/>
<keyword evidence="3" id="KW-0732">Signal</keyword>
<evidence type="ECO:0000256" key="2">
    <source>
        <dbReference type="ARBA" id="ARBA00009387"/>
    </source>
</evidence>
<sequence length="665" mass="73176">MAQPEPSRFIDGTDDVIRRAFLGFAASLATLAFVLPARAGTDPEVVALGESLGLADRRDWDAAQVAARPAGPVGRDIIEWKRLRAGKGALADYVAFLRRRPDWPGLPLLRRAGEKVLAESGDDGQVRAYFAHHAPQSAAGAMALQKTLLAARDRRGAEKVAREAWEHLYYDADDQKSQLSLMGRYLVNHHVQRLTNLLWDGRLDEARRMLPLVSTTQRRLAEARIGLQSNAKGVDAMVDAVRGPLADDPGLAHDRFVWRYHHGFEASAADLLLRRSASVARLGRPEDWARIRAALARDEMRSGDPHRAYRLASEHHLKDGAAYADLEFVAGYVALQKLRQPSLAYHHFKSLEKAVSTPISLGRAFYWQGRALEVLGNKEGASKALHEGARYQSAFYGQMAAQRLGLPLDPAMLGHQRYADWRRQNFLSSSLVQAGLMLVKTGREKLATRFFLQLAEGLKDDELGPLSDMALAIREPHIALRVAKAAAGRGLVLPRPYFPMTDLAHVKLGIPAALALSIARRESEFDVGVISPAGARGLMQVMPGTARLMSDKLGIAYSKARLTTDGDYNARLGAAYLAKLIDEFGPALTLVASGYNAGPKRPEAWIEVLGDPRKQGVDPIDWIEAVPITETRNYVMRVAESYVIYQAKLAGKAGYIRLYQALKGD</sequence>
<gene>
    <name evidence="5" type="ORF">GCM10008024_05440</name>
</gene>
<dbReference type="InterPro" id="IPR008939">
    <property type="entry name" value="Lytic_TGlycosylase_superhlx_U"/>
</dbReference>
<accession>A0AAN4UNV6</accession>
<dbReference type="AlphaFoldDB" id="A0AAN4UNV6"/>
<name>A0AAN4UNV6_9RHOB</name>
<reference evidence="5" key="2">
    <citation type="submission" date="2023-06" db="EMBL/GenBank/DDBJ databases">
        <authorList>
            <person name="Sun Q."/>
            <person name="Zhou Y."/>
        </authorList>
    </citation>
    <scope>NUCLEOTIDE SEQUENCE</scope>
    <source>
        <strain evidence="5">CGMCC 1.10859</strain>
    </source>
</reference>
<dbReference type="SUPFAM" id="SSF53955">
    <property type="entry name" value="Lysozyme-like"/>
    <property type="match status" value="1"/>
</dbReference>
<dbReference type="Gene3D" id="1.25.20.10">
    <property type="entry name" value="Bacterial muramidases"/>
    <property type="match status" value="1"/>
</dbReference>
<evidence type="ECO:0000259" key="4">
    <source>
        <dbReference type="Pfam" id="PF01464"/>
    </source>
</evidence>
<protein>
    <submittedName>
        <fullName evidence="5">Lytic transglycosylase</fullName>
    </submittedName>
</protein>
<reference evidence="5" key="1">
    <citation type="journal article" date="2014" name="Int. J. Syst. Evol. Microbiol.">
        <title>Complete genome sequence of Corynebacterium casei LMG S-19264T (=DSM 44701T), isolated from a smear-ripened cheese.</title>
        <authorList>
            <consortium name="US DOE Joint Genome Institute (JGI-PGF)"/>
            <person name="Walter F."/>
            <person name="Albersmeier A."/>
            <person name="Kalinowski J."/>
            <person name="Ruckert C."/>
        </authorList>
    </citation>
    <scope>NUCLEOTIDE SEQUENCE</scope>
    <source>
        <strain evidence="5">CGMCC 1.10859</strain>
    </source>
</reference>
<feature type="domain" description="Transglycosylase SLT" evidence="4">
    <location>
        <begin position="505"/>
        <end position="607"/>
    </location>
</feature>
<dbReference type="InterPro" id="IPR006311">
    <property type="entry name" value="TAT_signal"/>
</dbReference>
<dbReference type="CDD" id="cd13401">
    <property type="entry name" value="Slt70-like"/>
    <property type="match status" value="1"/>
</dbReference>